<evidence type="ECO:0000256" key="1">
    <source>
        <dbReference type="ARBA" id="ARBA00004123"/>
    </source>
</evidence>
<dbReference type="InterPro" id="IPR019191">
    <property type="entry name" value="Essential_protein_Yae1_N"/>
</dbReference>
<keyword evidence="10" id="KW-1185">Reference proteome</keyword>
<protein>
    <recommendedName>
        <fullName evidence="5">Protein YAE1</fullName>
    </recommendedName>
    <alternativeName>
        <fullName evidence="4">Protein yae1</fullName>
    </alternativeName>
</protein>
<accession>A0AAD5SC53</accession>
<dbReference type="GO" id="GO:0005634">
    <property type="term" value="C:nucleus"/>
    <property type="evidence" value="ECO:0007669"/>
    <property type="project" value="UniProtKB-SubCell"/>
</dbReference>
<keyword evidence="7" id="KW-0539">Nucleus</keyword>
<dbReference type="PANTHER" id="PTHR18829">
    <property type="entry name" value="PROTEIN YAE1 HOMOLOG"/>
    <property type="match status" value="1"/>
</dbReference>
<evidence type="ECO:0000256" key="7">
    <source>
        <dbReference type="ARBA" id="ARBA00023242"/>
    </source>
</evidence>
<organism evidence="9 10">
    <name type="scientific">Rhizophlyctis rosea</name>
    <dbReference type="NCBI Taxonomy" id="64517"/>
    <lineage>
        <taxon>Eukaryota</taxon>
        <taxon>Fungi</taxon>
        <taxon>Fungi incertae sedis</taxon>
        <taxon>Chytridiomycota</taxon>
        <taxon>Chytridiomycota incertae sedis</taxon>
        <taxon>Chytridiomycetes</taxon>
        <taxon>Rhizophlyctidales</taxon>
        <taxon>Rhizophlyctidaceae</taxon>
        <taxon>Rhizophlyctis</taxon>
    </lineage>
</organism>
<dbReference type="AlphaFoldDB" id="A0AAD5SC53"/>
<dbReference type="PANTHER" id="PTHR18829:SF0">
    <property type="entry name" value="PROTEIN YAE1 HOMOLOG"/>
    <property type="match status" value="1"/>
</dbReference>
<evidence type="ECO:0000313" key="9">
    <source>
        <dbReference type="EMBL" id="KAJ3043840.1"/>
    </source>
</evidence>
<proteinExistence type="inferred from homology"/>
<feature type="domain" description="Essential protein Yae1 N-terminal" evidence="8">
    <location>
        <begin position="40"/>
        <end position="78"/>
    </location>
</feature>
<comment type="subcellular location">
    <subcellularLocation>
        <location evidence="2">Cytoplasm</location>
    </subcellularLocation>
    <subcellularLocation>
        <location evidence="1">Nucleus</location>
    </subcellularLocation>
</comment>
<reference evidence="9" key="1">
    <citation type="submission" date="2020-05" db="EMBL/GenBank/DDBJ databases">
        <title>Phylogenomic resolution of chytrid fungi.</title>
        <authorList>
            <person name="Stajich J.E."/>
            <person name="Amses K."/>
            <person name="Simmons R."/>
            <person name="Seto K."/>
            <person name="Myers J."/>
            <person name="Bonds A."/>
            <person name="Quandt C.A."/>
            <person name="Barry K."/>
            <person name="Liu P."/>
            <person name="Grigoriev I."/>
            <person name="Longcore J.E."/>
            <person name="James T.Y."/>
        </authorList>
    </citation>
    <scope>NUCLEOTIDE SEQUENCE</scope>
    <source>
        <strain evidence="9">JEL0318</strain>
    </source>
</reference>
<evidence type="ECO:0000256" key="3">
    <source>
        <dbReference type="ARBA" id="ARBA00007096"/>
    </source>
</evidence>
<comment type="caution">
    <text evidence="9">The sequence shown here is derived from an EMBL/GenBank/DDBJ whole genome shotgun (WGS) entry which is preliminary data.</text>
</comment>
<evidence type="ECO:0000256" key="6">
    <source>
        <dbReference type="ARBA" id="ARBA00022490"/>
    </source>
</evidence>
<evidence type="ECO:0000313" key="10">
    <source>
        <dbReference type="Proteomes" id="UP001212841"/>
    </source>
</evidence>
<dbReference type="Pfam" id="PF09811">
    <property type="entry name" value="Yae1_N"/>
    <property type="match status" value="1"/>
</dbReference>
<evidence type="ECO:0000259" key="8">
    <source>
        <dbReference type="Pfam" id="PF09811"/>
    </source>
</evidence>
<gene>
    <name evidence="9" type="ORF">HK097_001652</name>
</gene>
<name>A0AAD5SC53_9FUNG</name>
<sequence length="233" mass="25580">MPLQDDDIWDDDSSMTDTQYDRDLAAREWNKLQDVHGMAGYREGMTDGKEQALQSGFDSGFSEGAIVGMEIGRLRGLLSTLIQLYTQTTLRPPHNPTPEQRNRVRELHDELTTLKVDRLFSLEYFKASTKKPEGAGFLTAPELLSLSEKQKKEGGCCGGSGTCGKEGEEQETGEGCCGGSGECRKGESGCGGAEKKEELESVEVGDAEHHVKKVVEGYQIEVYSLMKEVGFDL</sequence>
<evidence type="ECO:0000256" key="5">
    <source>
        <dbReference type="ARBA" id="ARBA00018400"/>
    </source>
</evidence>
<evidence type="ECO:0000256" key="2">
    <source>
        <dbReference type="ARBA" id="ARBA00004496"/>
    </source>
</evidence>
<keyword evidence="6" id="KW-0963">Cytoplasm</keyword>
<dbReference type="InterPro" id="IPR038881">
    <property type="entry name" value="Yae1-like"/>
</dbReference>
<dbReference type="EMBL" id="JADGJD010001334">
    <property type="protein sequence ID" value="KAJ3043840.1"/>
    <property type="molecule type" value="Genomic_DNA"/>
</dbReference>
<evidence type="ECO:0000256" key="4">
    <source>
        <dbReference type="ARBA" id="ARBA00017286"/>
    </source>
</evidence>
<comment type="similarity">
    <text evidence="3">Belongs to the YAE1 family.</text>
</comment>
<dbReference type="GO" id="GO:0005737">
    <property type="term" value="C:cytoplasm"/>
    <property type="evidence" value="ECO:0007669"/>
    <property type="project" value="UniProtKB-SubCell"/>
</dbReference>
<dbReference type="Proteomes" id="UP001212841">
    <property type="component" value="Unassembled WGS sequence"/>
</dbReference>